<accession>U5QC30</accession>
<dbReference type="AlphaFoldDB" id="U5QC30"/>
<dbReference type="eggNOG" id="COG0443">
    <property type="taxonomic scope" value="Bacteria"/>
</dbReference>
<protein>
    <submittedName>
        <fullName evidence="2">ATPase involved in cell division</fullName>
    </submittedName>
</protein>
<dbReference type="Proteomes" id="UP000017396">
    <property type="component" value="Chromosome"/>
</dbReference>
<dbReference type="GO" id="GO:0051301">
    <property type="term" value="P:cell division"/>
    <property type="evidence" value="ECO:0007669"/>
    <property type="project" value="UniProtKB-KW"/>
</dbReference>
<keyword evidence="2" id="KW-0132">Cell division</keyword>
<keyword evidence="1" id="KW-1133">Transmembrane helix</keyword>
<keyword evidence="2" id="KW-0131">Cell cycle</keyword>
<evidence type="ECO:0000313" key="2">
    <source>
        <dbReference type="EMBL" id="AGY56462.1"/>
    </source>
</evidence>
<dbReference type="STRING" id="1183438.GKIL_0215"/>
<dbReference type="PATRIC" id="fig|1183438.3.peg.216"/>
<evidence type="ECO:0000256" key="1">
    <source>
        <dbReference type="SAM" id="Phobius"/>
    </source>
</evidence>
<dbReference type="OrthoDB" id="7375371at2"/>
<evidence type="ECO:0000313" key="3">
    <source>
        <dbReference type="Proteomes" id="UP000017396"/>
    </source>
</evidence>
<keyword evidence="1" id="KW-0472">Membrane</keyword>
<proteinExistence type="predicted"/>
<name>U5QC30_GLOK1</name>
<dbReference type="EMBL" id="CP003587">
    <property type="protein sequence ID" value="AGY56462.1"/>
    <property type="molecule type" value="Genomic_DNA"/>
</dbReference>
<sequence length="1093" mass="121674">MQANNTTPGDAVPLLPELDSATGRVPAVPPAQWSATTDGLLGQVATSIKVPGLLTGEHSIDSIPDLWARPLLFELALLDSRHPLHKQVQGEWRGLLALLALREVRGLDFKAEALELPASAANLGRAPAFVQAATRLLPRRQLSEDTPWTNLYIFTYRGRAVGITSPTTLVCTAADCRGRFDSRVSWATEAGLQDPVPFLTATEKAALAHWLVILVTNLNAHPAISGREAGDLLNRLGGQLSKFAESLNSPPVNHEFSNRFLGLNTGFYTYLDKPLRAREVSLEESAARLVTTPGLKAPIGLLIVDPTIAEYWRVKPSEVPLFGRETLASIDFAALQEVRRGDKDKLRQLGQEVLRNAEWRTAAMLFSERLLLISSNQPFRGVREVEGQRNLTYEQRPVIPILPIASELLDYLSAPELEKRLSFFPEKNNAITVELRLPLAGPDGQARDFPVRHTYDANSIDRRSNFPVLEIWPHFRSEHWHLYYTYYDAALRRPQDIFVARPRIAGVPLDLEANCRSFQRGESDRREVTRLEAPPTAFVCSAYLPERREELEVGCLLLQELEFKESNGSIWSLGVDFGTSATHVYVQAAPGDEPSPLPWSDQLLQITPIGDSERDRLTNFFLPPFLPERPFPTLFRPDSGASQNWPFWQGNIRYVKPALAMLNDLKRNGIASGFKWSEDQALIGGFLIQLAAQSAAYAVERGASAIRWSISYPSAFSSFSEASLRNIWEEITERLNVPVADLRYQTESEAAARYFQHGERVSLVRTVCIDIGGGTSDISIWNNSVLLQQSSIKFAGESIFLDLLRHYPATLGAFGSEWTQQLSNVNKDRSFYAEAVSLFRASQREDLFKKLPILLASSRPGEPLYQFIHLLALGLSGLVFYAGLLLRRLRQEEKWTSDELPYLCVGGNGARIFNWLSLGRAFNKNTKQTELFTSVLRTAAEIGGQGRLDLRISSQPKAEVAYGLLKSERPLKKEEEAIIELAGEDSIDGSGTIVGWSSNLKPEVLAAGLSVPEDFTHLRSFVAAYNAYAATKESLASPVNFNEVAQSIRDIVQDELNEYKEQDPHSIVVKPLFITALKALLKVEAERWLGGGR</sequence>
<gene>
    <name evidence="2" type="ORF">GKIL_0215</name>
</gene>
<keyword evidence="3" id="KW-1185">Reference proteome</keyword>
<dbReference type="HOGENOM" id="CLU_009886_0_0_3"/>
<dbReference type="KEGG" id="glj:GKIL_0215"/>
<feature type="transmembrane region" description="Helical" evidence="1">
    <location>
        <begin position="864"/>
        <end position="886"/>
    </location>
</feature>
<organism evidence="2 3">
    <name type="scientific">Gloeobacter kilaueensis (strain ATCC BAA-2537 / CCAP 1431/1 / ULC 316 / JS1)</name>
    <dbReference type="NCBI Taxonomy" id="1183438"/>
    <lineage>
        <taxon>Bacteria</taxon>
        <taxon>Bacillati</taxon>
        <taxon>Cyanobacteriota</taxon>
        <taxon>Cyanophyceae</taxon>
        <taxon>Gloeobacterales</taxon>
        <taxon>Gloeobacteraceae</taxon>
        <taxon>Gloeobacter</taxon>
    </lineage>
</organism>
<reference evidence="2 3" key="1">
    <citation type="journal article" date="2013" name="PLoS ONE">
        <title>Cultivation and Complete Genome Sequencing of Gloeobacter kilaueensis sp. nov., from a Lava Cave in Kilauea Caldera, Hawai'i.</title>
        <authorList>
            <person name="Saw J.H."/>
            <person name="Schatz M."/>
            <person name="Brown M.V."/>
            <person name="Kunkel D.D."/>
            <person name="Foster J.S."/>
            <person name="Shick H."/>
            <person name="Christensen S."/>
            <person name="Hou S."/>
            <person name="Wan X."/>
            <person name="Donachie S.P."/>
        </authorList>
    </citation>
    <scope>NUCLEOTIDE SEQUENCE [LARGE SCALE GENOMIC DNA]</scope>
    <source>
        <strain evidence="3">JS</strain>
    </source>
</reference>
<keyword evidence="1" id="KW-0812">Transmembrane</keyword>